<reference evidence="2 3" key="1">
    <citation type="submission" date="2014-07" db="EMBL/GenBank/DDBJ databases">
        <title>Unique and conserved regions in Vibrio harveyi and related species in comparison with the shrimp pathogen Vibrio harveyi CAIM 1792.</title>
        <authorList>
            <person name="Espinoza-Valles I."/>
            <person name="Vora G."/>
            <person name="Leekitcharoenphon P."/>
            <person name="Ussery D."/>
            <person name="Hoj L."/>
            <person name="Gomez-Gil B."/>
        </authorList>
    </citation>
    <scope>NUCLEOTIDE SEQUENCE [LARGE SCALE GENOMIC DNA]</scope>
    <source>
        <strain evidence="3">CAIM 1854 / LMG 25443</strain>
    </source>
</reference>
<sequence>MKNSNKENSKQTNVSKVDRFTEYDEKLSNKVVPHSDKVFLICFVVLVCFNIIGWPFVPVFVQNAFLGIDIAFVGAYKIRKDRFDIRNSEHMLMFGIFVVSSVLAIGGVFQMSANLATACIWMTQGLITVTVIYAIVILLKSKRVILDKYDVIIAILAFIQTLNIIH</sequence>
<dbReference type="Proteomes" id="UP000031586">
    <property type="component" value="Unassembled WGS sequence"/>
</dbReference>
<proteinExistence type="predicted"/>
<feature type="transmembrane region" description="Helical" evidence="1">
    <location>
        <begin position="115"/>
        <end position="139"/>
    </location>
</feature>
<dbReference type="EMBL" id="JPRD01000015">
    <property type="protein sequence ID" value="KIF53427.1"/>
    <property type="molecule type" value="Genomic_DNA"/>
</dbReference>
<feature type="transmembrane region" description="Helical" evidence="1">
    <location>
        <begin position="60"/>
        <end position="78"/>
    </location>
</feature>
<feature type="transmembrane region" description="Helical" evidence="1">
    <location>
        <begin position="90"/>
        <end position="109"/>
    </location>
</feature>
<protein>
    <submittedName>
        <fullName evidence="2">Uncharacterized protein</fullName>
    </submittedName>
</protein>
<name>A0A0C1WAV8_9VIBR</name>
<keyword evidence="1" id="KW-0812">Transmembrane</keyword>
<evidence type="ECO:0000256" key="1">
    <source>
        <dbReference type="SAM" id="Phobius"/>
    </source>
</evidence>
<gene>
    <name evidence="2" type="ORF">H735_10975</name>
</gene>
<feature type="transmembrane region" description="Helical" evidence="1">
    <location>
        <begin position="38"/>
        <end position="54"/>
    </location>
</feature>
<keyword evidence="1" id="KW-0472">Membrane</keyword>
<keyword evidence="1" id="KW-1133">Transmembrane helix</keyword>
<dbReference type="PATRIC" id="fig|1229493.5.peg.1286"/>
<evidence type="ECO:0000313" key="2">
    <source>
        <dbReference type="EMBL" id="KIF53427.1"/>
    </source>
</evidence>
<dbReference type="RefSeq" id="WP_020194637.1">
    <property type="nucleotide sequence ID" value="NZ_BAOH01000005.1"/>
</dbReference>
<comment type="caution">
    <text evidence="2">The sequence shown here is derived from an EMBL/GenBank/DDBJ whole genome shotgun (WGS) entry which is preliminary data.</text>
</comment>
<organism evidence="2 3">
    <name type="scientific">Vibrio owensii CAIM 1854 = LMG 25443</name>
    <dbReference type="NCBI Taxonomy" id="1229493"/>
    <lineage>
        <taxon>Bacteria</taxon>
        <taxon>Pseudomonadati</taxon>
        <taxon>Pseudomonadota</taxon>
        <taxon>Gammaproteobacteria</taxon>
        <taxon>Vibrionales</taxon>
        <taxon>Vibrionaceae</taxon>
        <taxon>Vibrio</taxon>
    </lineage>
</organism>
<accession>A0A0C1WAV8</accession>
<dbReference type="AlphaFoldDB" id="A0A0C1WAV8"/>
<evidence type="ECO:0000313" key="3">
    <source>
        <dbReference type="Proteomes" id="UP000031586"/>
    </source>
</evidence>